<keyword evidence="2" id="KW-1185">Reference proteome</keyword>
<name>A0A1G7AJY7_9RHOB</name>
<sequence>MCLTAQALFLFLSVLPEDIVDVSPERVVVHAEVRDAVWLPRDDQWCTDAPLRDADIRLKRGTAL</sequence>
<dbReference type="EMBL" id="FNAV01000001">
    <property type="protein sequence ID" value="SDE15102.1"/>
    <property type="molecule type" value="Genomic_DNA"/>
</dbReference>
<reference evidence="2" key="1">
    <citation type="submission" date="2016-10" db="EMBL/GenBank/DDBJ databases">
        <authorList>
            <person name="Varghese N."/>
            <person name="Submissions S."/>
        </authorList>
    </citation>
    <scope>NUCLEOTIDE SEQUENCE [LARGE SCALE GENOMIC DNA]</scope>
    <source>
        <strain evidence="2">DSM 10146</strain>
    </source>
</reference>
<dbReference type="Proteomes" id="UP000198994">
    <property type="component" value="Unassembled WGS sequence"/>
</dbReference>
<evidence type="ECO:0000313" key="2">
    <source>
        <dbReference type="Proteomes" id="UP000198994"/>
    </source>
</evidence>
<evidence type="ECO:0000313" key="1">
    <source>
        <dbReference type="EMBL" id="SDE15102.1"/>
    </source>
</evidence>
<gene>
    <name evidence="1" type="ORF">SAMN04488105_101207</name>
</gene>
<accession>A0A1G7AJY7</accession>
<proteinExistence type="predicted"/>
<protein>
    <submittedName>
        <fullName evidence="1">Uncharacterized protein</fullName>
    </submittedName>
</protein>
<organism evidence="1 2">
    <name type="scientific">Salipiger thiooxidans</name>
    <dbReference type="NCBI Taxonomy" id="282683"/>
    <lineage>
        <taxon>Bacteria</taxon>
        <taxon>Pseudomonadati</taxon>
        <taxon>Pseudomonadota</taxon>
        <taxon>Alphaproteobacteria</taxon>
        <taxon>Rhodobacterales</taxon>
        <taxon>Roseobacteraceae</taxon>
        <taxon>Salipiger</taxon>
    </lineage>
</organism>
<dbReference type="AlphaFoldDB" id="A0A1G7AJY7"/>
<dbReference type="RefSeq" id="WP_165616997.1">
    <property type="nucleotide sequence ID" value="NZ_FNAV01000001.1"/>
</dbReference>